<evidence type="ECO:0000256" key="4">
    <source>
        <dbReference type="ARBA" id="ARBA00023004"/>
    </source>
</evidence>
<dbReference type="PROSITE" id="PS51918">
    <property type="entry name" value="RADICAL_SAM"/>
    <property type="match status" value="1"/>
</dbReference>
<organism evidence="8 9">
    <name type="scientific">Peptoniphilus olsenii</name>
    <dbReference type="NCBI Taxonomy" id="411570"/>
    <lineage>
        <taxon>Bacteria</taxon>
        <taxon>Bacillati</taxon>
        <taxon>Bacillota</taxon>
        <taxon>Tissierellia</taxon>
        <taxon>Tissierellales</taxon>
        <taxon>Peptoniphilaceae</taxon>
        <taxon>Peptoniphilus</taxon>
    </lineage>
</organism>
<dbReference type="InterPro" id="IPR007197">
    <property type="entry name" value="rSAM"/>
</dbReference>
<dbReference type="Proteomes" id="UP001549162">
    <property type="component" value="Unassembled WGS sequence"/>
</dbReference>
<dbReference type="SFLD" id="SFLDG01067">
    <property type="entry name" value="SPASM/twitch_domain_containing"/>
    <property type="match status" value="1"/>
</dbReference>
<evidence type="ECO:0000313" key="8">
    <source>
        <dbReference type="EMBL" id="MET3617212.1"/>
    </source>
</evidence>
<dbReference type="NCBIfam" id="TIGR04085">
    <property type="entry name" value="rSAM_more_4Fe4S"/>
    <property type="match status" value="1"/>
</dbReference>
<protein>
    <recommendedName>
        <fullName evidence="7">Radical SAM core domain-containing protein</fullName>
    </recommendedName>
</protein>
<dbReference type="CDD" id="cd01335">
    <property type="entry name" value="Radical_SAM"/>
    <property type="match status" value="1"/>
</dbReference>
<gene>
    <name evidence="8" type="ORF">ABID14_000840</name>
</gene>
<evidence type="ECO:0000256" key="1">
    <source>
        <dbReference type="ARBA" id="ARBA00001966"/>
    </source>
</evidence>
<dbReference type="InterPro" id="IPR023885">
    <property type="entry name" value="4Fe4S-binding_SPASM_dom"/>
</dbReference>
<keyword evidence="4" id="KW-0408">Iron</keyword>
<comment type="similarity">
    <text evidence="6">Belongs to the radical SAM superfamily. Anaerobic sulfatase-maturating enzyme family.</text>
</comment>
<feature type="domain" description="Radical SAM core" evidence="7">
    <location>
        <begin position="46"/>
        <end position="279"/>
    </location>
</feature>
<dbReference type="EMBL" id="JBEPMA010000003">
    <property type="protein sequence ID" value="MET3617212.1"/>
    <property type="molecule type" value="Genomic_DNA"/>
</dbReference>
<dbReference type="InterPro" id="IPR013785">
    <property type="entry name" value="Aldolase_TIM"/>
</dbReference>
<evidence type="ECO:0000256" key="6">
    <source>
        <dbReference type="ARBA" id="ARBA00023601"/>
    </source>
</evidence>
<accession>A0ABV2J8X8</accession>
<dbReference type="PANTHER" id="PTHR43273">
    <property type="entry name" value="ANAEROBIC SULFATASE-MATURATING ENZYME HOMOLOG ASLB-RELATED"/>
    <property type="match status" value="1"/>
</dbReference>
<dbReference type="PANTHER" id="PTHR43273:SF3">
    <property type="entry name" value="ANAEROBIC SULFATASE-MATURATING ENZYME HOMOLOG ASLB-RELATED"/>
    <property type="match status" value="1"/>
</dbReference>
<keyword evidence="3" id="KW-0479">Metal-binding</keyword>
<dbReference type="SFLD" id="SFLDS00029">
    <property type="entry name" value="Radical_SAM"/>
    <property type="match status" value="1"/>
</dbReference>
<evidence type="ECO:0000256" key="2">
    <source>
        <dbReference type="ARBA" id="ARBA00022691"/>
    </source>
</evidence>
<dbReference type="SFLD" id="SFLDG01386">
    <property type="entry name" value="main_SPASM_domain-containing"/>
    <property type="match status" value="1"/>
</dbReference>
<dbReference type="SUPFAM" id="SSF102114">
    <property type="entry name" value="Radical SAM enzymes"/>
    <property type="match status" value="1"/>
</dbReference>
<name>A0ABV2J8X8_9FIRM</name>
<sequence>MEYNTYGLNENEFINNLTPGQINELKEMEVFTNDTTSYAYSRYYSDRIKYNRILSIYDIYSFNCNLNCTYCFENGIESSQSKNYMERLLFYKDFINLYYDDFDVLDFVLFGGEPLLNINYIKQISEYLTDTFFDKVIDFSITTNGTLIDKQVTDYINEYNVSEVRITLDGPEEIHNHRRPMHLKSSFKKTIEGLRTLCSDTSADIVINTIIDEDNKNFYQDLFKYLKNNFYDYFYKISFNVGKVCKPINSKKSFGLINNEFNVSEYYSIMEYILKNGGTITSPFYSCQCLNSTEKSFIISSDISIYKCVSAVGNNKFLLSTFQDFKKDPNLFFKKNIKIIENSHRENCFSCKYLTMCNGGCKYDNYFNSKDICREYLLSQEIHGLINILQQGSILKDGKIKKRY</sequence>
<dbReference type="InterPro" id="IPR058240">
    <property type="entry name" value="rSAM_sf"/>
</dbReference>
<comment type="caution">
    <text evidence="8">The sequence shown here is derived from an EMBL/GenBank/DDBJ whole genome shotgun (WGS) entry which is preliminary data.</text>
</comment>
<evidence type="ECO:0000256" key="5">
    <source>
        <dbReference type="ARBA" id="ARBA00023014"/>
    </source>
</evidence>
<evidence type="ECO:0000313" key="9">
    <source>
        <dbReference type="Proteomes" id="UP001549162"/>
    </source>
</evidence>
<proteinExistence type="inferred from homology"/>
<evidence type="ECO:0000259" key="7">
    <source>
        <dbReference type="PROSITE" id="PS51918"/>
    </source>
</evidence>
<dbReference type="Gene3D" id="3.20.20.70">
    <property type="entry name" value="Aldolase class I"/>
    <property type="match status" value="1"/>
</dbReference>
<keyword evidence="2" id="KW-0949">S-adenosyl-L-methionine</keyword>
<keyword evidence="5" id="KW-0411">Iron-sulfur</keyword>
<keyword evidence="9" id="KW-1185">Reference proteome</keyword>
<dbReference type="Pfam" id="PF04055">
    <property type="entry name" value="Radical_SAM"/>
    <property type="match status" value="1"/>
</dbReference>
<comment type="cofactor">
    <cofactor evidence="1">
        <name>[4Fe-4S] cluster</name>
        <dbReference type="ChEBI" id="CHEBI:49883"/>
    </cofactor>
</comment>
<reference evidence="8 9" key="1">
    <citation type="submission" date="2024-06" db="EMBL/GenBank/DDBJ databases">
        <title>Genomic Encyclopedia of Type Strains, Phase IV (KMG-IV): sequencing the most valuable type-strain genomes for metagenomic binning, comparative biology and taxonomic classification.</title>
        <authorList>
            <person name="Goeker M."/>
        </authorList>
    </citation>
    <scope>NUCLEOTIDE SEQUENCE [LARGE SCALE GENOMIC DNA]</scope>
    <source>
        <strain evidence="8 9">DSM 21460</strain>
    </source>
</reference>
<evidence type="ECO:0000256" key="3">
    <source>
        <dbReference type="ARBA" id="ARBA00022723"/>
    </source>
</evidence>
<dbReference type="InterPro" id="IPR023867">
    <property type="entry name" value="Sulphatase_maturase_rSAM"/>
</dbReference>